<reference evidence="2" key="2">
    <citation type="submission" date="2025-09" db="UniProtKB">
        <authorList>
            <consortium name="Ensembl"/>
        </authorList>
    </citation>
    <scope>IDENTIFICATION</scope>
</reference>
<dbReference type="OrthoDB" id="410381at2759"/>
<dbReference type="PROSITE" id="PS50878">
    <property type="entry name" value="RT_POL"/>
    <property type="match status" value="1"/>
</dbReference>
<dbReference type="InterPro" id="IPR000477">
    <property type="entry name" value="RT_dom"/>
</dbReference>
<protein>
    <recommendedName>
        <fullName evidence="1">Reverse transcriptase domain-containing protein</fullName>
    </recommendedName>
</protein>
<accession>A0A8C5Q6A3</accession>
<keyword evidence="3" id="KW-1185">Reference proteome</keyword>
<proteinExistence type="predicted"/>
<feature type="domain" description="Reverse transcriptase" evidence="1">
    <location>
        <begin position="128"/>
        <end position="301"/>
    </location>
</feature>
<evidence type="ECO:0000313" key="2">
    <source>
        <dbReference type="Ensembl" id="ENSLLEP00000032374.1"/>
    </source>
</evidence>
<dbReference type="CDD" id="cd01650">
    <property type="entry name" value="RT_nLTR_like"/>
    <property type="match status" value="1"/>
</dbReference>
<evidence type="ECO:0000259" key="1">
    <source>
        <dbReference type="PROSITE" id="PS50878"/>
    </source>
</evidence>
<organism evidence="2 3">
    <name type="scientific">Leptobrachium leishanense</name>
    <name type="common">Leishan spiny toad</name>
    <dbReference type="NCBI Taxonomy" id="445787"/>
    <lineage>
        <taxon>Eukaryota</taxon>
        <taxon>Metazoa</taxon>
        <taxon>Chordata</taxon>
        <taxon>Craniata</taxon>
        <taxon>Vertebrata</taxon>
        <taxon>Euteleostomi</taxon>
        <taxon>Amphibia</taxon>
        <taxon>Batrachia</taxon>
        <taxon>Anura</taxon>
        <taxon>Pelobatoidea</taxon>
        <taxon>Megophryidae</taxon>
        <taxon>Leptobrachium</taxon>
    </lineage>
</organism>
<dbReference type="AlphaFoldDB" id="A0A8C5Q6A3"/>
<reference evidence="2" key="1">
    <citation type="submission" date="2025-08" db="UniProtKB">
        <authorList>
            <consortium name="Ensembl"/>
        </authorList>
    </citation>
    <scope>IDENTIFICATION</scope>
</reference>
<dbReference type="InterPro" id="IPR043502">
    <property type="entry name" value="DNA/RNA_pol_sf"/>
</dbReference>
<name>A0A8C5Q6A3_9ANUR</name>
<dbReference type="Pfam" id="PF00078">
    <property type="entry name" value="RVT_1"/>
    <property type="match status" value="1"/>
</dbReference>
<sequence>MLANKLRARASNPRFATICDRQGNPKHQPKHIADCFADYYNSLYNLTSDNETHQPTNRYISTFLQEVHLPQLTEDLHQTLAAPISLFELTSAIKGLPNGKAPGPDGFMAHYYKSFPELYPKLLLFFQSIFKYGQPPKDWLSAHIVTLPKMVPPSSQCSQYRPISLLNVDTKLYAKILANRLSEVLPLLISDNQVGFIKNRQGADNTLKVLLIVDHAVQVSQPILLLSLDAEKAFDWVNWSFLLHTQNKFGFPGTLISAIKGLYTHPSARVLNAGFASDPISITNGMRQGCPLSPLLYALVL</sequence>
<evidence type="ECO:0000313" key="3">
    <source>
        <dbReference type="Proteomes" id="UP000694569"/>
    </source>
</evidence>
<dbReference type="Proteomes" id="UP000694569">
    <property type="component" value="Unplaced"/>
</dbReference>
<dbReference type="SUPFAM" id="SSF56672">
    <property type="entry name" value="DNA/RNA polymerases"/>
    <property type="match status" value="1"/>
</dbReference>
<dbReference type="GeneTree" id="ENSGT00940000163630"/>
<dbReference type="Ensembl" id="ENSLLET00000033630.1">
    <property type="protein sequence ID" value="ENSLLEP00000032374.1"/>
    <property type="gene ID" value="ENSLLEG00000020552.1"/>
</dbReference>
<dbReference type="PANTHER" id="PTHR19446">
    <property type="entry name" value="REVERSE TRANSCRIPTASES"/>
    <property type="match status" value="1"/>
</dbReference>